<dbReference type="OrthoDB" id="2289155at2759"/>
<evidence type="ECO:0000256" key="1">
    <source>
        <dbReference type="SAM" id="MobiDB-lite"/>
    </source>
</evidence>
<protein>
    <submittedName>
        <fullName evidence="2">17415_t:CDS:1</fullName>
    </submittedName>
</protein>
<comment type="caution">
    <text evidence="2">The sequence shown here is derived from an EMBL/GenBank/DDBJ whole genome shotgun (WGS) entry which is preliminary data.</text>
</comment>
<feature type="region of interest" description="Disordered" evidence="1">
    <location>
        <begin position="50"/>
        <end position="75"/>
    </location>
</feature>
<sequence length="423" mass="48827">MNTAQSSETPRERQNRLAREAYACRKSSFTAEQLDNQCARQREAYRVCTETESNEQANHRRKTRRSTYMHNAQQSHGTNAALIIKAHNEKQYSIPTASEIAVLMVGDGQETEPSNRDIVLYKQNDNVAQRAQNQKSTLTAWFEANCDQNICQIANDLTYSQFSHNAGERYYLCMLLNVVHGLLQDDLEWDQCLKEATEIKSGYQLRQFDDILYKLHHILHNPHHQLTQQEIETYTLHELEDILIQQGKSLKDFPDMPIPTTTYNFANRLLNEEINYNQAILCVFLDQNLPCLNEDQRHAESQSEFANWLLQVGKELIPEVQPDSGFIHLPSDIVIQSNTPQNLIKFVYSNLQAYVQDPTYFTERGILAPLNDDVDMLNTKILAQFSENEKTYYSADALDKNSKIYNAVHESLCSTEFLNSLKF</sequence>
<dbReference type="EMBL" id="CAJVPY010018291">
    <property type="protein sequence ID" value="CAG8766309.1"/>
    <property type="molecule type" value="Genomic_DNA"/>
</dbReference>
<accession>A0A9N9J5P1</accession>
<name>A0A9N9J5P1_9GLOM</name>
<dbReference type="Proteomes" id="UP000789405">
    <property type="component" value="Unassembled WGS sequence"/>
</dbReference>
<dbReference type="AlphaFoldDB" id="A0A9N9J5P1"/>
<dbReference type="PANTHER" id="PTHR10492">
    <property type="match status" value="1"/>
</dbReference>
<feature type="non-terminal residue" evidence="2">
    <location>
        <position position="1"/>
    </location>
</feature>
<evidence type="ECO:0000313" key="3">
    <source>
        <dbReference type="Proteomes" id="UP000789405"/>
    </source>
</evidence>
<reference evidence="2" key="1">
    <citation type="submission" date="2021-06" db="EMBL/GenBank/DDBJ databases">
        <authorList>
            <person name="Kallberg Y."/>
            <person name="Tangrot J."/>
            <person name="Rosling A."/>
        </authorList>
    </citation>
    <scope>NUCLEOTIDE SEQUENCE</scope>
    <source>
        <strain evidence="2">MA453B</strain>
    </source>
</reference>
<organism evidence="2 3">
    <name type="scientific">Dentiscutata erythropus</name>
    <dbReference type="NCBI Taxonomy" id="1348616"/>
    <lineage>
        <taxon>Eukaryota</taxon>
        <taxon>Fungi</taxon>
        <taxon>Fungi incertae sedis</taxon>
        <taxon>Mucoromycota</taxon>
        <taxon>Glomeromycotina</taxon>
        <taxon>Glomeromycetes</taxon>
        <taxon>Diversisporales</taxon>
        <taxon>Gigasporaceae</taxon>
        <taxon>Dentiscutata</taxon>
    </lineage>
</organism>
<evidence type="ECO:0000313" key="2">
    <source>
        <dbReference type="EMBL" id="CAG8766309.1"/>
    </source>
</evidence>
<proteinExistence type="predicted"/>
<gene>
    <name evidence="2" type="ORF">DERYTH_LOCUS18271</name>
</gene>
<dbReference type="PANTHER" id="PTHR10492:SF57">
    <property type="entry name" value="ATP-DEPENDENT DNA HELICASE"/>
    <property type="match status" value="1"/>
</dbReference>
<keyword evidence="3" id="KW-1185">Reference proteome</keyword>